<organism evidence="2 3">
    <name type="scientific">Actinophytocola algeriensis</name>
    <dbReference type="NCBI Taxonomy" id="1768010"/>
    <lineage>
        <taxon>Bacteria</taxon>
        <taxon>Bacillati</taxon>
        <taxon>Actinomycetota</taxon>
        <taxon>Actinomycetes</taxon>
        <taxon>Pseudonocardiales</taxon>
        <taxon>Pseudonocardiaceae</taxon>
    </lineage>
</organism>
<evidence type="ECO:0000313" key="2">
    <source>
        <dbReference type="EMBL" id="MBB4912097.1"/>
    </source>
</evidence>
<evidence type="ECO:0000256" key="1">
    <source>
        <dbReference type="SAM" id="Phobius"/>
    </source>
</evidence>
<dbReference type="EMBL" id="JACHJQ010000011">
    <property type="protein sequence ID" value="MBB4912097.1"/>
    <property type="molecule type" value="Genomic_DNA"/>
</dbReference>
<feature type="transmembrane region" description="Helical" evidence="1">
    <location>
        <begin position="6"/>
        <end position="28"/>
    </location>
</feature>
<gene>
    <name evidence="2" type="ORF">FHR82_008368</name>
</gene>
<protein>
    <submittedName>
        <fullName evidence="2">Uncharacterized protein</fullName>
    </submittedName>
</protein>
<feature type="transmembrane region" description="Helical" evidence="1">
    <location>
        <begin position="49"/>
        <end position="65"/>
    </location>
</feature>
<sequence length="102" mass="10291">MVLNLIAVLIAIASVLAALGHAGYLAMLTSAAAKRAGGTPVAQYVRSRWPIAGVTTAGALLAWILTNGTGFADVLAILLAAGSGGVAVKALQSTQQRYRTGE</sequence>
<proteinExistence type="predicted"/>
<keyword evidence="1" id="KW-0472">Membrane</keyword>
<name>A0A7W7QEG3_9PSEU</name>
<accession>A0A7W7QEG3</accession>
<keyword evidence="1" id="KW-1133">Transmembrane helix</keyword>
<keyword evidence="3" id="KW-1185">Reference proteome</keyword>
<comment type="caution">
    <text evidence="2">The sequence shown here is derived from an EMBL/GenBank/DDBJ whole genome shotgun (WGS) entry which is preliminary data.</text>
</comment>
<evidence type="ECO:0000313" key="3">
    <source>
        <dbReference type="Proteomes" id="UP000520767"/>
    </source>
</evidence>
<keyword evidence="1" id="KW-0812">Transmembrane</keyword>
<dbReference type="AlphaFoldDB" id="A0A7W7QEG3"/>
<feature type="transmembrane region" description="Helical" evidence="1">
    <location>
        <begin position="71"/>
        <end position="91"/>
    </location>
</feature>
<dbReference type="Proteomes" id="UP000520767">
    <property type="component" value="Unassembled WGS sequence"/>
</dbReference>
<reference evidence="2 3" key="1">
    <citation type="submission" date="2020-08" db="EMBL/GenBank/DDBJ databases">
        <title>Genomic Encyclopedia of Type Strains, Phase III (KMG-III): the genomes of soil and plant-associated and newly described type strains.</title>
        <authorList>
            <person name="Whitman W."/>
        </authorList>
    </citation>
    <scope>NUCLEOTIDE SEQUENCE [LARGE SCALE GENOMIC DNA]</scope>
    <source>
        <strain evidence="2 3">CECT 8960</strain>
    </source>
</reference>